<sequence>MSEDTNEYVCEFCGEDFKSGSKKAGHISWYHRDDRQEEDLITELQRLATEKGRPPEMGEMDTKGGTISAASIDGRQLRVSCLDRRA</sequence>
<dbReference type="InterPro" id="IPR013087">
    <property type="entry name" value="Znf_C2H2_type"/>
</dbReference>
<dbReference type="InterPro" id="IPR041025">
    <property type="entry name" value="HNH_repeat"/>
</dbReference>
<dbReference type="PROSITE" id="PS50157">
    <property type="entry name" value="ZINC_FINGER_C2H2_2"/>
    <property type="match status" value="1"/>
</dbReference>
<evidence type="ECO:0000259" key="1">
    <source>
        <dbReference type="PROSITE" id="PS50157"/>
    </source>
</evidence>
<protein>
    <recommendedName>
        <fullName evidence="1">C2H2-type domain-containing protein</fullName>
    </recommendedName>
</protein>
<accession>A0A9Q4L5Z8</accession>
<reference evidence="2" key="1">
    <citation type="submission" date="2022-06" db="EMBL/GenBank/DDBJ databases">
        <title>Natrinema sp. a new haloarchaeum isolate from saline soil.</title>
        <authorList>
            <person name="Strakova D."/>
            <person name="Galisteo C."/>
            <person name="Sanchez-Porro C."/>
            <person name="Ventosa A."/>
        </authorList>
    </citation>
    <scope>NUCLEOTIDE SEQUENCE</scope>
    <source>
        <strain evidence="2">S1CR25-10</strain>
    </source>
</reference>
<keyword evidence="3" id="KW-1185">Reference proteome</keyword>
<dbReference type="RefSeq" id="WP_277524384.1">
    <property type="nucleotide sequence ID" value="NZ_JAMQOT010000010.1"/>
</dbReference>
<evidence type="ECO:0000313" key="3">
    <source>
        <dbReference type="Proteomes" id="UP001154061"/>
    </source>
</evidence>
<gene>
    <name evidence="2" type="ORF">NDI89_20280</name>
</gene>
<name>A0A9Q4L5Z8_9EURY</name>
<dbReference type="Proteomes" id="UP001154061">
    <property type="component" value="Unassembled WGS sequence"/>
</dbReference>
<dbReference type="EMBL" id="JAMQOT010000010">
    <property type="protein sequence ID" value="MDF9747919.1"/>
    <property type="molecule type" value="Genomic_DNA"/>
</dbReference>
<evidence type="ECO:0000313" key="2">
    <source>
        <dbReference type="EMBL" id="MDF9747919.1"/>
    </source>
</evidence>
<proteinExistence type="predicted"/>
<dbReference type="Pfam" id="PF18780">
    <property type="entry name" value="HNH_repeat"/>
    <property type="match status" value="1"/>
</dbReference>
<dbReference type="PROSITE" id="PS00028">
    <property type="entry name" value="ZINC_FINGER_C2H2_1"/>
    <property type="match status" value="1"/>
</dbReference>
<dbReference type="AlphaFoldDB" id="A0A9Q4L5Z8"/>
<feature type="domain" description="C2H2-type" evidence="1">
    <location>
        <begin position="8"/>
        <end position="36"/>
    </location>
</feature>
<organism evidence="2 3">
    <name type="scientific">Natrinema salsiterrestre</name>
    <dbReference type="NCBI Taxonomy" id="2950540"/>
    <lineage>
        <taxon>Archaea</taxon>
        <taxon>Methanobacteriati</taxon>
        <taxon>Methanobacteriota</taxon>
        <taxon>Stenosarchaea group</taxon>
        <taxon>Halobacteria</taxon>
        <taxon>Halobacteriales</taxon>
        <taxon>Natrialbaceae</taxon>
        <taxon>Natrinema</taxon>
    </lineage>
</organism>
<comment type="caution">
    <text evidence="2">The sequence shown here is derived from an EMBL/GenBank/DDBJ whole genome shotgun (WGS) entry which is preliminary data.</text>
</comment>